<dbReference type="GO" id="GO:0055085">
    <property type="term" value="P:transmembrane transport"/>
    <property type="evidence" value="ECO:0007669"/>
    <property type="project" value="InterPro"/>
</dbReference>
<dbReference type="Pfam" id="PF00528">
    <property type="entry name" value="BPD_transp_1"/>
    <property type="match status" value="1"/>
</dbReference>
<gene>
    <name evidence="15" type="ORF">GIS00_00380</name>
</gene>
<evidence type="ECO:0000256" key="8">
    <source>
        <dbReference type="ARBA" id="ARBA00022840"/>
    </source>
</evidence>
<dbReference type="FunFam" id="3.40.50.300:FF:000016">
    <property type="entry name" value="Oligopeptide ABC transporter ATP-binding component"/>
    <property type="match status" value="1"/>
</dbReference>
<protein>
    <submittedName>
        <fullName evidence="15">ATP-binding cassette domain-containing protein</fullName>
    </submittedName>
</protein>
<feature type="transmembrane region" description="Helical" evidence="11">
    <location>
        <begin position="157"/>
        <end position="175"/>
    </location>
</feature>
<dbReference type="InterPro" id="IPR003439">
    <property type="entry name" value="ABC_transporter-like_ATP-bd"/>
</dbReference>
<dbReference type="SUPFAM" id="SSF161098">
    <property type="entry name" value="MetI-like"/>
    <property type="match status" value="1"/>
</dbReference>
<evidence type="ECO:0000256" key="10">
    <source>
        <dbReference type="ARBA" id="ARBA00023136"/>
    </source>
</evidence>
<dbReference type="PANTHER" id="PTHR43297:SF2">
    <property type="entry name" value="DIPEPTIDE TRANSPORT ATP-BINDING PROTEIN DPPD"/>
    <property type="match status" value="1"/>
</dbReference>
<dbReference type="InterPro" id="IPR035906">
    <property type="entry name" value="MetI-like_sf"/>
</dbReference>
<dbReference type="EMBL" id="WLYK01000001">
    <property type="protein sequence ID" value="MTD12398.1"/>
    <property type="molecule type" value="Genomic_DNA"/>
</dbReference>
<dbReference type="InterPro" id="IPR000515">
    <property type="entry name" value="MetI-like"/>
</dbReference>
<name>A0A7K1FE73_9ACTN</name>
<evidence type="ECO:0000256" key="6">
    <source>
        <dbReference type="ARBA" id="ARBA00022692"/>
    </source>
</evidence>
<dbReference type="GO" id="GO:0015833">
    <property type="term" value="P:peptide transport"/>
    <property type="evidence" value="ECO:0007669"/>
    <property type="project" value="InterPro"/>
</dbReference>
<evidence type="ECO:0000256" key="12">
    <source>
        <dbReference type="SAM" id="MobiDB-lite"/>
    </source>
</evidence>
<evidence type="ECO:0000313" key="15">
    <source>
        <dbReference type="EMBL" id="MTD12398.1"/>
    </source>
</evidence>
<proteinExistence type="inferred from homology"/>
<dbReference type="SMART" id="SM00382">
    <property type="entry name" value="AAA"/>
    <property type="match status" value="1"/>
</dbReference>
<feature type="domain" description="ABC transmembrane type-1" evidence="14">
    <location>
        <begin position="93"/>
        <end position="282"/>
    </location>
</feature>
<dbReference type="Gene3D" id="1.10.3720.10">
    <property type="entry name" value="MetI-like"/>
    <property type="match status" value="1"/>
</dbReference>
<feature type="transmembrane region" description="Helical" evidence="11">
    <location>
        <begin position="97"/>
        <end position="121"/>
    </location>
</feature>
<feature type="region of interest" description="Disordered" evidence="12">
    <location>
        <begin position="288"/>
        <end position="313"/>
    </location>
</feature>
<keyword evidence="4 11" id="KW-0813">Transport</keyword>
<feature type="transmembrane region" description="Helical" evidence="11">
    <location>
        <begin position="32"/>
        <end position="54"/>
    </location>
</feature>
<evidence type="ECO:0000256" key="11">
    <source>
        <dbReference type="RuleBase" id="RU363032"/>
    </source>
</evidence>
<dbReference type="InterPro" id="IPR025966">
    <property type="entry name" value="OppC_N"/>
</dbReference>
<keyword evidence="16" id="KW-1185">Reference proteome</keyword>
<accession>A0A7K1FE73</accession>
<dbReference type="CDD" id="cd03257">
    <property type="entry name" value="ABC_NikE_OppD_transporters"/>
    <property type="match status" value="1"/>
</dbReference>
<reference evidence="15 16" key="1">
    <citation type="submission" date="2019-11" db="EMBL/GenBank/DDBJ databases">
        <authorList>
            <person name="Jiang L.-Q."/>
        </authorList>
    </citation>
    <scope>NUCLEOTIDE SEQUENCE [LARGE SCALE GENOMIC DNA]</scope>
    <source>
        <strain evidence="15 16">YIM 132087</strain>
    </source>
</reference>
<dbReference type="InterPro" id="IPR027417">
    <property type="entry name" value="P-loop_NTPase"/>
</dbReference>
<keyword evidence="10 11" id="KW-0472">Membrane</keyword>
<feature type="domain" description="ABC transporter" evidence="13">
    <location>
        <begin position="320"/>
        <end position="565"/>
    </location>
</feature>
<feature type="transmembrane region" description="Helical" evidence="11">
    <location>
        <begin position="206"/>
        <end position="228"/>
    </location>
</feature>
<dbReference type="SUPFAM" id="SSF52540">
    <property type="entry name" value="P-loop containing nucleoside triphosphate hydrolases"/>
    <property type="match status" value="1"/>
</dbReference>
<feature type="transmembrane region" description="Helical" evidence="11">
    <location>
        <begin position="133"/>
        <end position="151"/>
    </location>
</feature>
<dbReference type="InterPro" id="IPR050388">
    <property type="entry name" value="ABC_Ni/Peptide_Import"/>
</dbReference>
<evidence type="ECO:0000256" key="5">
    <source>
        <dbReference type="ARBA" id="ARBA00022475"/>
    </source>
</evidence>
<dbReference type="InterPro" id="IPR013563">
    <property type="entry name" value="Oligopep_ABC_C"/>
</dbReference>
<keyword evidence="5" id="KW-1003">Cell membrane</keyword>
<organism evidence="15 16">
    <name type="scientific">Nakamurella alba</name>
    <dbReference type="NCBI Taxonomy" id="2665158"/>
    <lineage>
        <taxon>Bacteria</taxon>
        <taxon>Bacillati</taxon>
        <taxon>Actinomycetota</taxon>
        <taxon>Actinomycetes</taxon>
        <taxon>Nakamurellales</taxon>
        <taxon>Nakamurellaceae</taxon>
        <taxon>Nakamurella</taxon>
    </lineage>
</organism>
<dbReference type="AlphaFoldDB" id="A0A7K1FE73"/>
<dbReference type="PROSITE" id="PS00211">
    <property type="entry name" value="ABC_TRANSPORTER_1"/>
    <property type="match status" value="1"/>
</dbReference>
<evidence type="ECO:0000256" key="9">
    <source>
        <dbReference type="ARBA" id="ARBA00022989"/>
    </source>
</evidence>
<comment type="similarity">
    <text evidence="3">Belongs to the ABC transporter superfamily.</text>
</comment>
<dbReference type="RefSeq" id="WP_154766473.1">
    <property type="nucleotide sequence ID" value="NZ_WLYK01000001.1"/>
</dbReference>
<sequence length="643" mass="67600">MTAVTVEASLVDEPDPTRSRFRSVREYLRKPLGVAAGVFLLLVVAAVSLAQVIVPYPPNEQDLGAALSTPSADHWLGTDRLGRDVLSRLLVGGQHSLLGLAQALGVALVLGVVLGLCAGYLGRVVDNVISRATEVIMAVPGIIAMLMVYALTDNNAAAGMVTVGINSAPTIVRVTRSAARSVRGEVFVAASEVIGMGRTKIMIKHILPNIWGPIIVNAAVLAAVILGVQGGLNYIGLGITPPDPSWGGMVSDAQQVLAQEPWLILPSGLLLTLVIMAFLLVADALRDTSSGNRSRPTTTAARRPDEPSGPALPVSETAVLSVRGLAVTFGELQVVKDVNFDLAGGGALAIVGESGCGKSVTASAVLGSLGRSATVTGHVQFDGVDLNHAPDRVRAAVRGTGIAYISQDPMVALDPCFTVAGQLGELVGRHDRIRGAQRRQRVLELLGQVGLPDPEDTARRYPHQLSGGMAQRVAIACALAGRPRVLVADEPTTALDVTIQGEILGLLRRLQEQTGMAIVLITHDLGVVADLCQSVAVMYAGEIVEFAEVQELFARPRHPYTRALLGANPMLAPRGERLPAIPGTVPAPGAWPSGCHFADRCSYTTDSCVSEAVGLTQVMEAEDHHVRCIRQHDIAAQLEGQLR</sequence>
<dbReference type="PROSITE" id="PS50928">
    <property type="entry name" value="ABC_TM1"/>
    <property type="match status" value="1"/>
</dbReference>
<dbReference type="Proteomes" id="UP000460221">
    <property type="component" value="Unassembled WGS sequence"/>
</dbReference>
<dbReference type="Gene3D" id="3.40.50.300">
    <property type="entry name" value="P-loop containing nucleotide triphosphate hydrolases"/>
    <property type="match status" value="1"/>
</dbReference>
<dbReference type="GO" id="GO:0005524">
    <property type="term" value="F:ATP binding"/>
    <property type="evidence" value="ECO:0007669"/>
    <property type="project" value="UniProtKB-KW"/>
</dbReference>
<evidence type="ECO:0000256" key="2">
    <source>
        <dbReference type="ARBA" id="ARBA00004202"/>
    </source>
</evidence>
<comment type="similarity">
    <text evidence="11">Belongs to the binding-protein-dependent transport system permease family.</text>
</comment>
<keyword evidence="7" id="KW-0547">Nucleotide-binding</keyword>
<evidence type="ECO:0000259" key="13">
    <source>
        <dbReference type="PROSITE" id="PS50893"/>
    </source>
</evidence>
<evidence type="ECO:0000256" key="7">
    <source>
        <dbReference type="ARBA" id="ARBA00022741"/>
    </source>
</evidence>
<keyword evidence="6 11" id="KW-0812">Transmembrane</keyword>
<comment type="caution">
    <text evidence="15">The sequence shown here is derived from an EMBL/GenBank/DDBJ whole genome shotgun (WGS) entry which is preliminary data.</text>
</comment>
<dbReference type="NCBIfam" id="TIGR01727">
    <property type="entry name" value="oligo_HPY"/>
    <property type="match status" value="1"/>
</dbReference>
<dbReference type="PROSITE" id="PS50893">
    <property type="entry name" value="ABC_TRANSPORTER_2"/>
    <property type="match status" value="1"/>
</dbReference>
<dbReference type="Pfam" id="PF08352">
    <property type="entry name" value="oligo_HPY"/>
    <property type="match status" value="1"/>
</dbReference>
<dbReference type="Pfam" id="PF12911">
    <property type="entry name" value="OppC_N"/>
    <property type="match status" value="1"/>
</dbReference>
<keyword evidence="9 11" id="KW-1133">Transmembrane helix</keyword>
<evidence type="ECO:0000256" key="4">
    <source>
        <dbReference type="ARBA" id="ARBA00022448"/>
    </source>
</evidence>
<dbReference type="InterPro" id="IPR003593">
    <property type="entry name" value="AAA+_ATPase"/>
</dbReference>
<dbReference type="CDD" id="cd06261">
    <property type="entry name" value="TM_PBP2"/>
    <property type="match status" value="1"/>
</dbReference>
<comment type="subcellular location">
    <subcellularLocation>
        <location evidence="11">Cell membrane</location>
        <topology evidence="11">Multi-pass membrane protein</topology>
    </subcellularLocation>
    <subcellularLocation>
        <location evidence="2">Cell membrane</location>
        <topology evidence="2">Peripheral membrane protein</topology>
    </subcellularLocation>
    <subcellularLocation>
        <location evidence="1">Membrane</location>
        <topology evidence="1">Multi-pass membrane protein</topology>
    </subcellularLocation>
</comment>
<feature type="transmembrane region" description="Helical" evidence="11">
    <location>
        <begin position="262"/>
        <end position="285"/>
    </location>
</feature>
<dbReference type="GO" id="GO:0005886">
    <property type="term" value="C:plasma membrane"/>
    <property type="evidence" value="ECO:0007669"/>
    <property type="project" value="UniProtKB-SubCell"/>
</dbReference>
<keyword evidence="8 15" id="KW-0067">ATP-binding</keyword>
<evidence type="ECO:0000256" key="1">
    <source>
        <dbReference type="ARBA" id="ARBA00004141"/>
    </source>
</evidence>
<evidence type="ECO:0000313" key="16">
    <source>
        <dbReference type="Proteomes" id="UP000460221"/>
    </source>
</evidence>
<dbReference type="GO" id="GO:0016887">
    <property type="term" value="F:ATP hydrolysis activity"/>
    <property type="evidence" value="ECO:0007669"/>
    <property type="project" value="InterPro"/>
</dbReference>
<dbReference type="InterPro" id="IPR017871">
    <property type="entry name" value="ABC_transporter-like_CS"/>
</dbReference>
<evidence type="ECO:0000256" key="3">
    <source>
        <dbReference type="ARBA" id="ARBA00005417"/>
    </source>
</evidence>
<dbReference type="PANTHER" id="PTHR43297">
    <property type="entry name" value="OLIGOPEPTIDE TRANSPORT ATP-BINDING PROTEIN APPD"/>
    <property type="match status" value="1"/>
</dbReference>
<dbReference type="Pfam" id="PF00005">
    <property type="entry name" value="ABC_tran"/>
    <property type="match status" value="1"/>
</dbReference>
<evidence type="ECO:0000259" key="14">
    <source>
        <dbReference type="PROSITE" id="PS50928"/>
    </source>
</evidence>